<dbReference type="RefSeq" id="WP_043747522.1">
    <property type="nucleotide sequence ID" value="NZ_AQQX01000003.1"/>
</dbReference>
<feature type="domain" description="HTH lysR-type" evidence="5">
    <location>
        <begin position="1"/>
        <end position="59"/>
    </location>
</feature>
<dbReference type="InterPro" id="IPR036388">
    <property type="entry name" value="WH-like_DNA-bd_sf"/>
</dbReference>
<keyword evidence="7" id="KW-1185">Reference proteome</keyword>
<dbReference type="AlphaFoldDB" id="A0A0A0EHT8"/>
<dbReference type="GO" id="GO:0003677">
    <property type="term" value="F:DNA binding"/>
    <property type="evidence" value="ECO:0007669"/>
    <property type="project" value="UniProtKB-KW"/>
</dbReference>
<dbReference type="Gene3D" id="1.10.10.10">
    <property type="entry name" value="Winged helix-like DNA-binding domain superfamily/Winged helix DNA-binding domain"/>
    <property type="match status" value="1"/>
</dbReference>
<dbReference type="SUPFAM" id="SSF46785">
    <property type="entry name" value="Winged helix' DNA-binding domain"/>
    <property type="match status" value="1"/>
</dbReference>
<dbReference type="SUPFAM" id="SSF53850">
    <property type="entry name" value="Periplasmic binding protein-like II"/>
    <property type="match status" value="1"/>
</dbReference>
<evidence type="ECO:0000256" key="1">
    <source>
        <dbReference type="ARBA" id="ARBA00009437"/>
    </source>
</evidence>
<evidence type="ECO:0000313" key="7">
    <source>
        <dbReference type="Proteomes" id="UP000030004"/>
    </source>
</evidence>
<proteinExistence type="inferred from homology"/>
<dbReference type="eggNOG" id="COG0583">
    <property type="taxonomic scope" value="Bacteria"/>
</dbReference>
<dbReference type="Gene3D" id="3.40.190.290">
    <property type="match status" value="1"/>
</dbReference>
<dbReference type="InterPro" id="IPR000847">
    <property type="entry name" value="LysR_HTH_N"/>
</dbReference>
<protein>
    <recommendedName>
        <fullName evidence="5">HTH lysR-type domain-containing protein</fullName>
    </recommendedName>
</protein>
<gene>
    <name evidence="6" type="ORF">ATO9_08520</name>
</gene>
<dbReference type="GO" id="GO:0005829">
    <property type="term" value="C:cytosol"/>
    <property type="evidence" value="ECO:0007669"/>
    <property type="project" value="TreeGrafter"/>
</dbReference>
<evidence type="ECO:0000256" key="3">
    <source>
        <dbReference type="ARBA" id="ARBA00023125"/>
    </source>
</evidence>
<dbReference type="InterPro" id="IPR036390">
    <property type="entry name" value="WH_DNA-bd_sf"/>
</dbReference>
<dbReference type="Pfam" id="PF00126">
    <property type="entry name" value="HTH_1"/>
    <property type="match status" value="1"/>
</dbReference>
<organism evidence="6 7">
    <name type="scientific">Pseudooceanicola atlanticus</name>
    <dbReference type="NCBI Taxonomy" id="1461694"/>
    <lineage>
        <taxon>Bacteria</taxon>
        <taxon>Pseudomonadati</taxon>
        <taxon>Pseudomonadota</taxon>
        <taxon>Alphaproteobacteria</taxon>
        <taxon>Rhodobacterales</taxon>
        <taxon>Paracoccaceae</taxon>
        <taxon>Pseudooceanicola</taxon>
    </lineage>
</organism>
<sequence>MRHLTTFRTIDEIARTGSIRAAAEILSQTPSAVQRRLQGYEDELGYPIFERTSKGVRLNTAGELVILHIRETLAETERLQSRIADLSGVRRGHVSIGCSQALAPYFLPREIARFQADSPNVTFSVEIMEHIDVARKLDSYEIDLGIVFDERSAPDYKVLMGVPQSLRAVMARDHPLAQYDMLRLRQCYQYRLILPFRWFGGRALIERALVGKTFVKPPVLEANSFEMLKAHVALSDAITFQIEIGVPGEAGGTGAGEGDLVSRPIDPRDVSSGMLFVGQKWERPLPVAVSRFSEQIIRELADRYGTIET</sequence>
<keyword evidence="4" id="KW-0804">Transcription</keyword>
<evidence type="ECO:0000256" key="2">
    <source>
        <dbReference type="ARBA" id="ARBA00023015"/>
    </source>
</evidence>
<dbReference type="EMBL" id="AQQX01000003">
    <property type="protein sequence ID" value="KGM48752.1"/>
    <property type="molecule type" value="Genomic_DNA"/>
</dbReference>
<evidence type="ECO:0000259" key="5">
    <source>
        <dbReference type="PROSITE" id="PS50931"/>
    </source>
</evidence>
<dbReference type="PANTHER" id="PTHR30419">
    <property type="entry name" value="HTH-TYPE TRANSCRIPTIONAL REGULATOR YBHD"/>
    <property type="match status" value="1"/>
</dbReference>
<dbReference type="OrthoDB" id="5297263at2"/>
<dbReference type="Pfam" id="PF03466">
    <property type="entry name" value="LysR_substrate"/>
    <property type="match status" value="1"/>
</dbReference>
<dbReference type="InterPro" id="IPR005119">
    <property type="entry name" value="LysR_subst-bd"/>
</dbReference>
<dbReference type="PANTHER" id="PTHR30419:SF2">
    <property type="entry name" value="LYSR FAMILY TRANSCRIPTIONAL REGULATOR"/>
    <property type="match status" value="1"/>
</dbReference>
<comment type="similarity">
    <text evidence="1">Belongs to the LysR transcriptional regulatory family.</text>
</comment>
<reference evidence="6 7" key="1">
    <citation type="journal article" date="2015" name="Antonie Van Leeuwenhoek">
        <title>Pseudooceanicola atlanticus gen. nov. sp. nov., isolated from surface seawater of the Atlantic Ocean and reclassification of Oceanicola batsensis, Oceanicola marinus, Oceanicola nitratireducens, Oceanicola nanhaiensis, Oceanicola antarcticus and Oceanicola flagellatus, as Pseudooceanicola batsensis comb. nov., Pseudooceanicola marinus comb. nov., Pseudooceanicola nitratireducens comb. nov., Pseudooceanicola nanhaiensis comb. nov., Pseudooceanicola antarcticus comb. nov., and Pseudooceanicola flagellatus comb. nov.</title>
        <authorList>
            <person name="Lai Q."/>
            <person name="Li G."/>
            <person name="Liu X."/>
            <person name="Du Y."/>
            <person name="Sun F."/>
            <person name="Shao Z."/>
        </authorList>
    </citation>
    <scope>NUCLEOTIDE SEQUENCE [LARGE SCALE GENOMIC DNA]</scope>
    <source>
        <strain evidence="6 7">22II-s11g</strain>
    </source>
</reference>
<dbReference type="STRING" id="1461694.ATO9_08520"/>
<dbReference type="Proteomes" id="UP000030004">
    <property type="component" value="Unassembled WGS sequence"/>
</dbReference>
<keyword evidence="3" id="KW-0238">DNA-binding</keyword>
<accession>A0A0A0EHT8</accession>
<evidence type="ECO:0000256" key="4">
    <source>
        <dbReference type="ARBA" id="ARBA00023163"/>
    </source>
</evidence>
<dbReference type="GO" id="GO:0003700">
    <property type="term" value="F:DNA-binding transcription factor activity"/>
    <property type="evidence" value="ECO:0007669"/>
    <property type="project" value="InterPro"/>
</dbReference>
<keyword evidence="2" id="KW-0805">Transcription regulation</keyword>
<dbReference type="PROSITE" id="PS50931">
    <property type="entry name" value="HTH_LYSR"/>
    <property type="match status" value="1"/>
</dbReference>
<dbReference type="InterPro" id="IPR050950">
    <property type="entry name" value="HTH-type_LysR_regulators"/>
</dbReference>
<name>A0A0A0EHT8_9RHOB</name>
<comment type="caution">
    <text evidence="6">The sequence shown here is derived from an EMBL/GenBank/DDBJ whole genome shotgun (WGS) entry which is preliminary data.</text>
</comment>
<evidence type="ECO:0000313" key="6">
    <source>
        <dbReference type="EMBL" id="KGM48752.1"/>
    </source>
</evidence>